<keyword evidence="2" id="KW-1185">Reference proteome</keyword>
<name>A0ACD0NPE6_9BASI</name>
<gene>
    <name evidence="1" type="ORF">IE53DRAFT_390200</name>
</gene>
<evidence type="ECO:0000313" key="2">
    <source>
        <dbReference type="Proteomes" id="UP000245626"/>
    </source>
</evidence>
<sequence>MPATRSKKARDNYEYLPVGQGTTKGARPETHYRAFKRLRLVEQEAAEVPEHSPGSVASPGSDRQAQAEEGGSRESEVPLSPSSPRSPSFSPRTPPLPSSQLPTTPAPPTQQGIQDVEEEIFNVGDVVYLPSSYQAPHVGVLTHLWTLDDRFEDSEVIYGVVRLLHWPDWMSTMARKRMEGLTTKNEIFYTHKAPKVSKRRTKTSTRSGQSEGDFEAGPALHDYSFEVSEILSKVRVWPDQAACERAVRELQIASRKINVIYRNRSFPLNLFCERAVDPNRELFWRIRWDGVVTRGTNDSRWDLVDEEKSQGDKIVTLQTEGQRVNEVIEEICRARGIDPNPPKQSPTKRRSAIAAASSSKKEATPTPTTPSKVAGSSSRSASAPSPSVKTKLATASRKRVSTNKMTMKDLFGEGGADSESEAGSSDNFTDSDDYVDDESGDEEDRGSTAATSDEDGDTESDSSDDDDDDDDDFEDDVVVANPDSKKRKRKAERAKRRAAAAASAKRFAATDPRAEWTPRKGSSGLLYSPSGRTPTGTPRSKARILGIKRAKSSLPHPSLPARPPKISSLTVSELSQLSPQARAKRLLHVGATPDHLPCREDQYEEVMACVEDAVEEGIGGCVYVSGVPGTGKTATVREVIRALTARAERNEMNPFSFVEINGMKTSDASQAYSLLWSAISGGQKASPKTALNLLSSHFNRVGGGGGGARGAGAGAGAGPGRAATVVLMDELDQLVTTRQDVMYNLFNWPNTRGSRLVVIAVANTMDLPERALNPKVASRLGMTRITFMPYTDKQLVRIVQSRLGIRDANEEGGSDRSKEKVGGDVEMEMAATKDCDKVFSPEAITYVSKRVSNVSGDARRMLDVCRRAIELVEAKSVKETSQEDANLEVERTAAGETQAKVKQVTLTDMRQVLDSMVKSGKVSHIVCLPLHSKILLLSLLACQRRSGIPETSVGEVYSHHSALCRMHGIDPFLDRRPTDASGGGTESAVPVLRTELLHHPLASLCSLGLVIAVGSGAGSGKGGGHARIMLACQEDEIRLALESDGDERIRKML</sequence>
<keyword evidence="1" id="KW-0378">Hydrolase</keyword>
<accession>A0ACD0NPE6</accession>
<organism evidence="1 2">
    <name type="scientific">Violaceomyces palustris</name>
    <dbReference type="NCBI Taxonomy" id="1673888"/>
    <lineage>
        <taxon>Eukaryota</taxon>
        <taxon>Fungi</taxon>
        <taxon>Dikarya</taxon>
        <taxon>Basidiomycota</taxon>
        <taxon>Ustilaginomycotina</taxon>
        <taxon>Ustilaginomycetes</taxon>
        <taxon>Violaceomycetales</taxon>
        <taxon>Violaceomycetaceae</taxon>
        <taxon>Violaceomyces</taxon>
    </lineage>
</organism>
<proteinExistence type="predicted"/>
<protein>
    <submittedName>
        <fullName evidence="1">P-loop containing nucleoside triphosphate hydrolase protein</fullName>
    </submittedName>
</protein>
<dbReference type="Proteomes" id="UP000245626">
    <property type="component" value="Unassembled WGS sequence"/>
</dbReference>
<reference evidence="1 2" key="1">
    <citation type="journal article" date="2018" name="Mol. Biol. Evol.">
        <title>Broad Genomic Sampling Reveals a Smut Pathogenic Ancestry of the Fungal Clade Ustilaginomycotina.</title>
        <authorList>
            <person name="Kijpornyongpan T."/>
            <person name="Mondo S.J."/>
            <person name="Barry K."/>
            <person name="Sandor L."/>
            <person name="Lee J."/>
            <person name="Lipzen A."/>
            <person name="Pangilinan J."/>
            <person name="LaButti K."/>
            <person name="Hainaut M."/>
            <person name="Henrissat B."/>
            <person name="Grigoriev I.V."/>
            <person name="Spatafora J.W."/>
            <person name="Aime M.C."/>
        </authorList>
    </citation>
    <scope>NUCLEOTIDE SEQUENCE [LARGE SCALE GENOMIC DNA]</scope>
    <source>
        <strain evidence="1 2">SA 807</strain>
    </source>
</reference>
<evidence type="ECO:0000313" key="1">
    <source>
        <dbReference type="EMBL" id="PWN47669.1"/>
    </source>
</evidence>
<dbReference type="EMBL" id="KZ820370">
    <property type="protein sequence ID" value="PWN47669.1"/>
    <property type="molecule type" value="Genomic_DNA"/>
</dbReference>